<evidence type="ECO:0000256" key="3">
    <source>
        <dbReference type="ARBA" id="ARBA00023163"/>
    </source>
</evidence>
<proteinExistence type="inferred from homology"/>
<dbReference type="KEGG" id="smo:SELMODRAFT_69544"/>
<keyword evidence="8" id="KW-1185">Reference proteome</keyword>
<comment type="subcellular location">
    <subcellularLocation>
        <location evidence="1">Nucleus</location>
    </subcellularLocation>
</comment>
<dbReference type="AlphaFoldDB" id="D8QYM7"/>
<gene>
    <name evidence="7" type="ORF">SELMODRAFT_69544</name>
    <name evidence="6" type="ORF">SELMODRAFT_69545</name>
</gene>
<dbReference type="InParanoid" id="D8QYM7"/>
<dbReference type="STRING" id="88036.D8QYM7"/>
<keyword evidence="3" id="KW-0804">Transcription</keyword>
<dbReference type="OrthoDB" id="154356at2759"/>
<dbReference type="PANTHER" id="PTHR21242">
    <property type="entry name" value="TRANSCRIPTION INITIATION FACTOR TFIID SUBUNIT 10"/>
    <property type="match status" value="1"/>
</dbReference>
<dbReference type="Gramene" id="EFJ31335">
    <property type="protein sequence ID" value="EFJ31335"/>
    <property type="gene ID" value="SELMODRAFT_69545"/>
</dbReference>
<comment type="similarity">
    <text evidence="5">Belongs to the TAF10 family.</text>
</comment>
<evidence type="ECO:0000313" key="7">
    <source>
        <dbReference type="EMBL" id="EFJ34265.1"/>
    </source>
</evidence>
<protein>
    <recommendedName>
        <fullName evidence="9">Transcription initiation factor TFIID subunit 10</fullName>
    </recommendedName>
</protein>
<keyword evidence="4" id="KW-0539">Nucleus</keyword>
<dbReference type="GO" id="GO:0005669">
    <property type="term" value="C:transcription factor TFIID complex"/>
    <property type="evidence" value="ECO:0000318"/>
    <property type="project" value="GO_Central"/>
</dbReference>
<organism evidence="8">
    <name type="scientific">Selaginella moellendorffii</name>
    <name type="common">Spikemoss</name>
    <dbReference type="NCBI Taxonomy" id="88036"/>
    <lineage>
        <taxon>Eukaryota</taxon>
        <taxon>Viridiplantae</taxon>
        <taxon>Streptophyta</taxon>
        <taxon>Embryophyta</taxon>
        <taxon>Tracheophyta</taxon>
        <taxon>Lycopodiopsida</taxon>
        <taxon>Selaginellales</taxon>
        <taxon>Selaginellaceae</taxon>
        <taxon>Selaginella</taxon>
    </lineage>
</organism>
<dbReference type="GO" id="GO:0000124">
    <property type="term" value="C:SAGA complex"/>
    <property type="evidence" value="ECO:0000318"/>
    <property type="project" value="GO_Central"/>
</dbReference>
<feature type="non-terminal residue" evidence="7">
    <location>
        <position position="1"/>
    </location>
</feature>
<evidence type="ECO:0008006" key="9">
    <source>
        <dbReference type="Google" id="ProtNLM"/>
    </source>
</evidence>
<evidence type="ECO:0000256" key="2">
    <source>
        <dbReference type="ARBA" id="ARBA00023015"/>
    </source>
</evidence>
<dbReference type="KEGG" id="smo:SELMODRAFT_69545"/>
<dbReference type="EMBL" id="GL377569">
    <property type="protein sequence ID" value="EFJ34265.1"/>
    <property type="molecule type" value="Genomic_DNA"/>
</dbReference>
<evidence type="ECO:0000313" key="6">
    <source>
        <dbReference type="EMBL" id="EFJ31335.1"/>
    </source>
</evidence>
<dbReference type="eggNOG" id="KOG3423">
    <property type="taxonomic scope" value="Eukaryota"/>
</dbReference>
<reference evidence="7 8" key="1">
    <citation type="journal article" date="2011" name="Science">
        <title>The Selaginella genome identifies genetic changes associated with the evolution of vascular plants.</title>
        <authorList>
            <person name="Banks J.A."/>
            <person name="Nishiyama T."/>
            <person name="Hasebe M."/>
            <person name="Bowman J.L."/>
            <person name="Gribskov M."/>
            <person name="dePamphilis C."/>
            <person name="Albert V.A."/>
            <person name="Aono N."/>
            <person name="Aoyama T."/>
            <person name="Ambrose B.A."/>
            <person name="Ashton N.W."/>
            <person name="Axtell M.J."/>
            <person name="Barker E."/>
            <person name="Barker M.S."/>
            <person name="Bennetzen J.L."/>
            <person name="Bonawitz N.D."/>
            <person name="Chapple C."/>
            <person name="Cheng C."/>
            <person name="Correa L.G."/>
            <person name="Dacre M."/>
            <person name="DeBarry J."/>
            <person name="Dreyer I."/>
            <person name="Elias M."/>
            <person name="Engstrom E.M."/>
            <person name="Estelle M."/>
            <person name="Feng L."/>
            <person name="Finet C."/>
            <person name="Floyd S.K."/>
            <person name="Frommer W.B."/>
            <person name="Fujita T."/>
            <person name="Gramzow L."/>
            <person name="Gutensohn M."/>
            <person name="Harholt J."/>
            <person name="Hattori M."/>
            <person name="Heyl A."/>
            <person name="Hirai T."/>
            <person name="Hiwatashi Y."/>
            <person name="Ishikawa M."/>
            <person name="Iwata M."/>
            <person name="Karol K.G."/>
            <person name="Koehler B."/>
            <person name="Kolukisaoglu U."/>
            <person name="Kubo M."/>
            <person name="Kurata T."/>
            <person name="Lalonde S."/>
            <person name="Li K."/>
            <person name="Li Y."/>
            <person name="Litt A."/>
            <person name="Lyons E."/>
            <person name="Manning G."/>
            <person name="Maruyama T."/>
            <person name="Michael T.P."/>
            <person name="Mikami K."/>
            <person name="Miyazaki S."/>
            <person name="Morinaga S."/>
            <person name="Murata T."/>
            <person name="Mueller-Roeber B."/>
            <person name="Nelson D.R."/>
            <person name="Obara M."/>
            <person name="Oguri Y."/>
            <person name="Olmstead R.G."/>
            <person name="Onodera N."/>
            <person name="Petersen B.L."/>
            <person name="Pils B."/>
            <person name="Prigge M."/>
            <person name="Rensing S.A."/>
            <person name="Riano-Pachon D.M."/>
            <person name="Roberts A.W."/>
            <person name="Sato Y."/>
            <person name="Scheller H.V."/>
            <person name="Schulz B."/>
            <person name="Schulz C."/>
            <person name="Shakirov E.V."/>
            <person name="Shibagaki N."/>
            <person name="Shinohara N."/>
            <person name="Shippen D.E."/>
            <person name="Soerensen I."/>
            <person name="Sotooka R."/>
            <person name="Sugimoto N."/>
            <person name="Sugita M."/>
            <person name="Sumikawa N."/>
            <person name="Tanurdzic M."/>
            <person name="Theissen G."/>
            <person name="Ulvskov P."/>
            <person name="Wakazuki S."/>
            <person name="Weng J.K."/>
            <person name="Willats W.W."/>
            <person name="Wipf D."/>
            <person name="Wolf P.G."/>
            <person name="Yang L."/>
            <person name="Zimmer A.D."/>
            <person name="Zhu Q."/>
            <person name="Mitros T."/>
            <person name="Hellsten U."/>
            <person name="Loque D."/>
            <person name="Otillar R."/>
            <person name="Salamov A."/>
            <person name="Schmutz J."/>
            <person name="Shapiro H."/>
            <person name="Lindquist E."/>
            <person name="Lucas S."/>
            <person name="Rokhsar D."/>
            <person name="Grigoriev I.V."/>
        </authorList>
    </citation>
    <scope>NUCLEOTIDE SEQUENCE [LARGE SCALE GENOMIC DNA]</scope>
</reference>
<sequence length="112" mass="12230">DKLLVDFLSFLADYVPTFPDELVDYYAAAAGFQCSDVGVKRLLSVAAQKFVAEIASDAMQYCKMRQGVGGSSSGAKQQRKMVLSHDDLVSALKEYGVEMRRPEYFADTSSAG</sequence>
<evidence type="ECO:0000256" key="5">
    <source>
        <dbReference type="ARBA" id="ARBA00025730"/>
    </source>
</evidence>
<dbReference type="Proteomes" id="UP000001514">
    <property type="component" value="Unassembled WGS sequence"/>
</dbReference>
<evidence type="ECO:0000256" key="1">
    <source>
        <dbReference type="ARBA" id="ARBA00004123"/>
    </source>
</evidence>
<dbReference type="PRINTS" id="PR01443">
    <property type="entry name" value="TFIID30KDSUB"/>
</dbReference>
<feature type="non-terminal residue" evidence="7">
    <location>
        <position position="112"/>
    </location>
</feature>
<dbReference type="GO" id="GO:0006367">
    <property type="term" value="P:transcription initiation at RNA polymerase II promoter"/>
    <property type="evidence" value="ECO:0000318"/>
    <property type="project" value="GO_Central"/>
</dbReference>
<evidence type="ECO:0000313" key="8">
    <source>
        <dbReference type="Proteomes" id="UP000001514"/>
    </source>
</evidence>
<dbReference type="GO" id="GO:1990841">
    <property type="term" value="F:promoter-specific chromatin binding"/>
    <property type="evidence" value="ECO:0000318"/>
    <property type="project" value="GO_Central"/>
</dbReference>
<evidence type="ECO:0000256" key="4">
    <source>
        <dbReference type="ARBA" id="ARBA00023242"/>
    </source>
</evidence>
<dbReference type="PANTHER" id="PTHR21242:SF0">
    <property type="entry name" value="TRANSCRIPTION INITIATION FACTOR TFIID SUBUNIT 10"/>
    <property type="match status" value="1"/>
</dbReference>
<name>D8QYM7_SELML</name>
<keyword evidence="2" id="KW-0805">Transcription regulation</keyword>
<dbReference type="Gramene" id="EFJ34265">
    <property type="protein sequence ID" value="EFJ34265"/>
    <property type="gene ID" value="SELMODRAFT_69544"/>
</dbReference>
<dbReference type="InterPro" id="IPR003923">
    <property type="entry name" value="TAF10"/>
</dbReference>
<dbReference type="OMA" id="NRWRWIR"/>
<dbReference type="HOGENOM" id="CLU_064104_4_1_1"/>
<dbReference type="EMBL" id="GL377574">
    <property type="protein sequence ID" value="EFJ31335.1"/>
    <property type="molecule type" value="Genomic_DNA"/>
</dbReference>
<dbReference type="Pfam" id="PF03540">
    <property type="entry name" value="TAF10"/>
    <property type="match status" value="1"/>
</dbReference>
<dbReference type="CDD" id="cd07982">
    <property type="entry name" value="HFD_TAF10"/>
    <property type="match status" value="1"/>
</dbReference>
<accession>D8QYM7</accession>